<dbReference type="Pfam" id="PF13287">
    <property type="entry name" value="Fn3_assoc"/>
    <property type="match status" value="1"/>
</dbReference>
<name>D4VEY2_9BACE</name>
<protein>
    <submittedName>
        <fullName evidence="1">Beta-hexosaminidase</fullName>
        <ecNumber evidence="1">3.2.1.52</ecNumber>
    </submittedName>
</protein>
<evidence type="ECO:0000313" key="1">
    <source>
        <dbReference type="EMBL" id="CDM03986.1"/>
    </source>
</evidence>
<gene>
    <name evidence="1" type="ORF">BN890_15600</name>
</gene>
<dbReference type="Gene3D" id="2.60.120.260">
    <property type="entry name" value="Galactose-binding domain-like"/>
    <property type="match status" value="1"/>
</dbReference>
<comment type="caution">
    <text evidence="1">The sequence shown here is derived from an EMBL/GenBank/DDBJ whole genome shotgun (WGS) entry which is preliminary data.</text>
</comment>
<dbReference type="InterPro" id="IPR026876">
    <property type="entry name" value="Fn3_assoc_repeat"/>
</dbReference>
<proteinExistence type="predicted"/>
<dbReference type="EMBL" id="CBXG010000017">
    <property type="protein sequence ID" value="CDM03986.1"/>
    <property type="molecule type" value="Genomic_DNA"/>
</dbReference>
<evidence type="ECO:0000313" key="2">
    <source>
        <dbReference type="Proteomes" id="UP000019380"/>
    </source>
</evidence>
<keyword evidence="1" id="KW-0378">Hydrolase</keyword>
<dbReference type="GO" id="GO:0004563">
    <property type="term" value="F:beta-N-acetylhexosaminidase activity"/>
    <property type="evidence" value="ECO:0007669"/>
    <property type="project" value="UniProtKB-EC"/>
</dbReference>
<sequence length="309" mass="34530">MQTSERTDYQAFPRAMAIAETAWTQNANKDWKNFCERMVTEFERLEVMNTKPCLNFFDVNVNTHADENAPLMVLLESFYPNAEIRYTTDGSEPNKASTLYEKPFVLEGNIDLKAAAFKDGKMLGKVAHKPLYGNLLTGKPYTVNYKMGWTGDIFDENDVLGADKTTFGLTNGKRGNNASYTPWCSFGIVEGKDLEFIVNLDKPTQISKIIFGSLFNPAMRILPAGGVAVEVSADGKQYTPVAEKALKHDYPETGRIAFTDSIEFEPTQATFLKVKIKNGGTLRNGVNFEKNNGPEVIPAELWIDEIEAY</sequence>
<dbReference type="Gene3D" id="3.20.20.80">
    <property type="entry name" value="Glycosidases"/>
    <property type="match status" value="1"/>
</dbReference>
<keyword evidence="1" id="KW-0326">Glycosidase</keyword>
<accession>D4VEY2</accession>
<dbReference type="AlphaFoldDB" id="D4VEY2"/>
<reference evidence="1 2" key="1">
    <citation type="submission" date="2013-12" db="EMBL/GenBank/DDBJ databases">
        <title>Improved hybrid genome assemblies of Bacteroides xylanisolvens SD CC 1b and Bacteroides xylanisolvens SD CC 2a using Illumina and 454 Sequencing.</title>
        <authorList>
            <person name="Ramaraj T."/>
            <person name="Sundararajan A."/>
            <person name="Mudge J."/>
            <person name="Schilkey F.D."/>
            <person name="Delvecchio V."/>
            <person name="Donlon M."/>
            <person name="Ziemer C."/>
        </authorList>
    </citation>
    <scope>NUCLEOTIDE SEQUENCE [LARGE SCALE GENOMIC DNA]</scope>
</reference>
<dbReference type="InterPro" id="IPR017853">
    <property type="entry name" value="GH"/>
</dbReference>
<dbReference type="EC" id="3.2.1.52" evidence="1"/>
<dbReference type="SUPFAM" id="SSF51445">
    <property type="entry name" value="(Trans)glycosidases"/>
    <property type="match status" value="1"/>
</dbReference>
<organism evidence="1 2">
    <name type="scientific">Bacteroides xylanisolvens SD CC 1b</name>
    <dbReference type="NCBI Taxonomy" id="702447"/>
    <lineage>
        <taxon>Bacteria</taxon>
        <taxon>Pseudomonadati</taxon>
        <taxon>Bacteroidota</taxon>
        <taxon>Bacteroidia</taxon>
        <taxon>Bacteroidales</taxon>
        <taxon>Bacteroidaceae</taxon>
        <taxon>Bacteroides</taxon>
    </lineage>
</organism>
<dbReference type="Proteomes" id="UP000019380">
    <property type="component" value="Unassembled WGS sequence"/>
</dbReference>